<evidence type="ECO:0000313" key="2">
    <source>
        <dbReference type="EMBL" id="TMQ51464.1"/>
    </source>
</evidence>
<dbReference type="AlphaFoldDB" id="A0A538SJB2"/>
<dbReference type="EMBL" id="VBOT01000071">
    <property type="protein sequence ID" value="TMQ51464.1"/>
    <property type="molecule type" value="Genomic_DNA"/>
</dbReference>
<proteinExistence type="predicted"/>
<feature type="chain" id="PRO_5021898568" description="Outer membrane protein beta-barrel domain-containing protein" evidence="1">
    <location>
        <begin position="23"/>
        <end position="212"/>
    </location>
</feature>
<dbReference type="InterPro" id="IPR011250">
    <property type="entry name" value="OMP/PagP_B-barrel"/>
</dbReference>
<evidence type="ECO:0008006" key="4">
    <source>
        <dbReference type="Google" id="ProtNLM"/>
    </source>
</evidence>
<organism evidence="2 3">
    <name type="scientific">Eiseniibacteriota bacterium</name>
    <dbReference type="NCBI Taxonomy" id="2212470"/>
    <lineage>
        <taxon>Bacteria</taxon>
        <taxon>Candidatus Eiseniibacteriota</taxon>
    </lineage>
</organism>
<comment type="caution">
    <text evidence="2">The sequence shown here is derived from an EMBL/GenBank/DDBJ whole genome shotgun (WGS) entry which is preliminary data.</text>
</comment>
<evidence type="ECO:0000313" key="3">
    <source>
        <dbReference type="Proteomes" id="UP000320184"/>
    </source>
</evidence>
<name>A0A538SJB2_UNCEI</name>
<feature type="signal peptide" evidence="1">
    <location>
        <begin position="1"/>
        <end position="22"/>
    </location>
</feature>
<protein>
    <recommendedName>
        <fullName evidence="4">Outer membrane protein beta-barrel domain-containing protein</fullName>
    </recommendedName>
</protein>
<keyword evidence="1" id="KW-0732">Signal</keyword>
<dbReference type="Proteomes" id="UP000320184">
    <property type="component" value="Unassembled WGS sequence"/>
</dbReference>
<gene>
    <name evidence="2" type="ORF">E6K73_05720</name>
</gene>
<reference evidence="2 3" key="1">
    <citation type="journal article" date="2019" name="Nat. Microbiol.">
        <title>Mediterranean grassland soil C-N compound turnover is dependent on rainfall and depth, and is mediated by genomically divergent microorganisms.</title>
        <authorList>
            <person name="Diamond S."/>
            <person name="Andeer P.F."/>
            <person name="Li Z."/>
            <person name="Crits-Christoph A."/>
            <person name="Burstein D."/>
            <person name="Anantharaman K."/>
            <person name="Lane K.R."/>
            <person name="Thomas B.C."/>
            <person name="Pan C."/>
            <person name="Northen T.R."/>
            <person name="Banfield J.F."/>
        </authorList>
    </citation>
    <scope>NUCLEOTIDE SEQUENCE [LARGE SCALE GENOMIC DNA]</scope>
    <source>
        <strain evidence="2">WS_3</strain>
    </source>
</reference>
<evidence type="ECO:0000256" key="1">
    <source>
        <dbReference type="SAM" id="SignalP"/>
    </source>
</evidence>
<sequence length="212" mass="22655">MNRVRLVALLGFALVCPDPARAQAFGQFTGAEPLAVNGRLFGAYLESSNNVLGLMSQLRLSFYPGVDFGFRGGLARLDFKGGDRTALRLGTDLKIAVVKPTESYPYSIAVGGALSVETGDDYNILSLGPTAVFSRSFSMGNGGGITPYASVGFDFSNIDVPPTNETDLSVPVRGGAEFWVSPEIRFMAELQLQLSDSFRDDFGFSAGVNLPF</sequence>
<accession>A0A538SJB2</accession>
<dbReference type="SUPFAM" id="SSF56925">
    <property type="entry name" value="OMPA-like"/>
    <property type="match status" value="1"/>
</dbReference>